<gene>
    <name evidence="12" type="ORF">G6F64_004034</name>
</gene>
<accession>A0A9P7BUE0</accession>
<dbReference type="Pfam" id="PF09325">
    <property type="entry name" value="Vps5"/>
    <property type="match status" value="1"/>
</dbReference>
<dbReference type="SUPFAM" id="SSF103473">
    <property type="entry name" value="MFS general substrate transporter"/>
    <property type="match status" value="1"/>
</dbReference>
<evidence type="ECO:0000256" key="8">
    <source>
        <dbReference type="ARBA" id="ARBA00023136"/>
    </source>
</evidence>
<dbReference type="InterPro" id="IPR036259">
    <property type="entry name" value="MFS_trans_sf"/>
</dbReference>
<protein>
    <recommendedName>
        <fullName evidence="9">Autophagy-related protein</fullName>
    </recommendedName>
</protein>
<dbReference type="PROSITE" id="PS50195">
    <property type="entry name" value="PX"/>
    <property type="match status" value="1"/>
</dbReference>
<dbReference type="InterPro" id="IPR001683">
    <property type="entry name" value="PX_dom"/>
</dbReference>
<evidence type="ECO:0000256" key="5">
    <source>
        <dbReference type="ARBA" id="ARBA00022692"/>
    </source>
</evidence>
<dbReference type="InterPro" id="IPR020846">
    <property type="entry name" value="MFS_dom"/>
</dbReference>
<feature type="transmembrane region" description="Helical" evidence="9">
    <location>
        <begin position="861"/>
        <end position="885"/>
    </location>
</feature>
<dbReference type="GO" id="GO:0006914">
    <property type="term" value="P:autophagy"/>
    <property type="evidence" value="ECO:0007669"/>
    <property type="project" value="UniProtKB-KW"/>
</dbReference>
<keyword evidence="8 9" id="KW-0472">Membrane</keyword>
<evidence type="ECO:0000256" key="9">
    <source>
        <dbReference type="RuleBase" id="RU363073"/>
    </source>
</evidence>
<evidence type="ECO:0000256" key="7">
    <source>
        <dbReference type="ARBA" id="ARBA00022989"/>
    </source>
</evidence>
<feature type="transmembrane region" description="Helical" evidence="9">
    <location>
        <begin position="891"/>
        <end position="912"/>
    </location>
</feature>
<dbReference type="Gene3D" id="1.20.1250.20">
    <property type="entry name" value="MFS general substrate transporter like domains"/>
    <property type="match status" value="1"/>
</dbReference>
<dbReference type="GO" id="GO:0035091">
    <property type="term" value="F:phosphatidylinositol binding"/>
    <property type="evidence" value="ECO:0007669"/>
    <property type="project" value="InterPro"/>
</dbReference>
<dbReference type="PROSITE" id="PS50850">
    <property type="entry name" value="MFS"/>
    <property type="match status" value="1"/>
</dbReference>
<dbReference type="Gene3D" id="3.30.1520.10">
    <property type="entry name" value="Phox-like domain"/>
    <property type="match status" value="1"/>
</dbReference>
<evidence type="ECO:0000256" key="1">
    <source>
        <dbReference type="ARBA" id="ARBA00004127"/>
    </source>
</evidence>
<dbReference type="GO" id="GO:0032974">
    <property type="term" value="P:amino acid transmembrane export from vacuole"/>
    <property type="evidence" value="ECO:0007669"/>
    <property type="project" value="InterPro"/>
</dbReference>
<evidence type="ECO:0000256" key="3">
    <source>
        <dbReference type="ARBA" id="ARBA00022448"/>
    </source>
</evidence>
<dbReference type="SMART" id="SM00312">
    <property type="entry name" value="PX"/>
    <property type="match status" value="1"/>
</dbReference>
<keyword evidence="7 9" id="KW-1133">Transmembrane helix</keyword>
<feature type="transmembrane region" description="Helical" evidence="9">
    <location>
        <begin position="524"/>
        <end position="543"/>
    </location>
</feature>
<organism evidence="12 13">
    <name type="scientific">Rhizopus oryzae</name>
    <name type="common">Mucormycosis agent</name>
    <name type="synonym">Rhizopus arrhizus var. delemar</name>
    <dbReference type="NCBI Taxonomy" id="64495"/>
    <lineage>
        <taxon>Eukaryota</taxon>
        <taxon>Fungi</taxon>
        <taxon>Fungi incertae sedis</taxon>
        <taxon>Mucoromycota</taxon>
        <taxon>Mucoromycotina</taxon>
        <taxon>Mucoromycetes</taxon>
        <taxon>Mucorales</taxon>
        <taxon>Mucorineae</taxon>
        <taxon>Rhizopodaceae</taxon>
        <taxon>Rhizopus</taxon>
    </lineage>
</organism>
<dbReference type="OrthoDB" id="192733at2759"/>
<keyword evidence="4 9" id="KW-0926">Vacuole</keyword>
<dbReference type="GO" id="GO:0022857">
    <property type="term" value="F:transmembrane transporter activity"/>
    <property type="evidence" value="ECO:0007669"/>
    <property type="project" value="InterPro"/>
</dbReference>
<feature type="domain" description="Major facilitator superfamily (MFS) profile" evidence="11">
    <location>
        <begin position="727"/>
        <end position="930"/>
    </location>
</feature>
<evidence type="ECO:0000256" key="4">
    <source>
        <dbReference type="ARBA" id="ARBA00022554"/>
    </source>
</evidence>
<comment type="function">
    <text evidence="9">Vacuolar effluxer which mediate the efflux of amino acids resulting from autophagic degradation. The release of autophagic amino acids allows the maintenance of protein synthesis and viability during nitrogen starvation.</text>
</comment>
<proteinExistence type="inferred from homology"/>
<dbReference type="AlphaFoldDB" id="A0A9P7BUE0"/>
<comment type="subcellular location">
    <subcellularLocation>
        <location evidence="1">Endomembrane system</location>
        <topology evidence="1">Multi-pass membrane protein</topology>
    </subcellularLocation>
    <subcellularLocation>
        <location evidence="9">Vacuole membrane</location>
        <topology evidence="9">Multi-pass membrane protein</topology>
    </subcellularLocation>
</comment>
<feature type="domain" description="PX" evidence="10">
    <location>
        <begin position="50"/>
        <end position="171"/>
    </location>
</feature>
<dbReference type="Gene3D" id="1.20.1270.60">
    <property type="entry name" value="Arfaptin homology (AH) domain/BAR domain"/>
    <property type="match status" value="1"/>
</dbReference>
<feature type="transmembrane region" description="Helical" evidence="9">
    <location>
        <begin position="631"/>
        <end position="656"/>
    </location>
</feature>
<evidence type="ECO:0000259" key="11">
    <source>
        <dbReference type="PROSITE" id="PS50850"/>
    </source>
</evidence>
<dbReference type="InterPro" id="IPR024671">
    <property type="entry name" value="Atg22-like"/>
</dbReference>
<comment type="similarity">
    <text evidence="2 9">Belongs to the ATG22 family.</text>
</comment>
<keyword evidence="9" id="KW-0072">Autophagy</keyword>
<feature type="transmembrane region" description="Helical" evidence="9">
    <location>
        <begin position="586"/>
        <end position="610"/>
    </location>
</feature>
<evidence type="ECO:0000313" key="13">
    <source>
        <dbReference type="Proteomes" id="UP000716291"/>
    </source>
</evidence>
<sequence length="930" mass="106875">MTDFDNEAVHWTVEENDYYDDQNGASSSQFDPFQNMDKVAHPEPEEPVFKAEPMTIRVDDPQKSSSGSFITYRLFTMTALENYSTNNRPVRRRFSDFVWLHNALSIEFPACIIPPLPEKHRLKFIKGNRFDPLFIEQRRLGLQWFMDRIARHPYLQASQYTRLFLESTDFATDKSIQTKSPSTPLFSSLFKTSTVHVKKPDEKFEEMKESIEKFQDNLQVIERLYSKIGKRQQELETNYSQFAISIRGLSGLETNVDQQLRQFAESVENYANAFKERRRQEELLFLNDLHELLNYCNAVKEQLIERDKKQITFEDMSTDLQSIVLERERALYPGKNLGSTSGMNITEFMTDKMTDMGKARSEKVIRLEFKIKQLGLCVAKANDENNNYSTQMMKEFDLFKQAKEIELKQSLSAYAESHIEFYKKKSVNNTINKKMNVNTSDDDDFSNEIKCKQPLTTRRELWSYYLYYNGNNGYTMYSFMPIILQYLAYRNGFNPQTSGPCDLKDAVQPCHVHWMSTPIPVSSMLLYVQAIAFSIQLVLFTSFGSLADYGYWNRYILMVATAFNILFQTLPIVLVNDDGSHWKMMMGFMILGLISYGTCLVFYAAVFPILSDNLPVVRERGEAAEKWRNHVSTVSTTHSNIGYLVTSGVLSAVSFLPLGGDILGNAPIYNFIGTVVCAGYLAITAIPYFLMMPKDRRGPRLPLGTNYLTIGWKSILEAFREARKLRYLFMYMISYFMFSDGVSTIGQMVGIIQGQLTNFSAKQNVFFGLVNAITSILGCLLFLWFTSYFKLKTKTSLLIIMTLTGLVGLWGCFGIFFDRFGLKTIAEMWVFNVWAGLFIAPIWAWQQTMLAELIPKGKENLFFGLFGVVNKASSWIGPVVIGAITETTLNIWKGWPFVLGLFIVAITIVLWIDVEDAKRDAEEYMKSFES</sequence>
<keyword evidence="13" id="KW-1185">Reference proteome</keyword>
<dbReference type="Proteomes" id="UP000716291">
    <property type="component" value="Unassembled WGS sequence"/>
</dbReference>
<feature type="transmembrane region" description="Helical" evidence="9">
    <location>
        <begin position="765"/>
        <end position="785"/>
    </location>
</feature>
<dbReference type="Pfam" id="PF11700">
    <property type="entry name" value="ATG22"/>
    <property type="match status" value="1"/>
</dbReference>
<dbReference type="EMBL" id="JAANQT010000423">
    <property type="protein sequence ID" value="KAG1311129.1"/>
    <property type="molecule type" value="Genomic_DNA"/>
</dbReference>
<dbReference type="InterPro" id="IPR027267">
    <property type="entry name" value="AH/BAR_dom_sf"/>
</dbReference>
<reference evidence="12" key="1">
    <citation type="journal article" date="2020" name="Microb. Genom.">
        <title>Genetic diversity of clinical and environmental Mucorales isolates obtained from an investigation of mucormycosis cases among solid organ transplant recipients.</title>
        <authorList>
            <person name="Nguyen M.H."/>
            <person name="Kaul D."/>
            <person name="Muto C."/>
            <person name="Cheng S.J."/>
            <person name="Richter R.A."/>
            <person name="Bruno V.M."/>
            <person name="Liu G."/>
            <person name="Beyhan S."/>
            <person name="Sundermann A.J."/>
            <person name="Mounaud S."/>
            <person name="Pasculle A.W."/>
            <person name="Nierman W.C."/>
            <person name="Driscoll E."/>
            <person name="Cumbie R."/>
            <person name="Clancy C.J."/>
            <person name="Dupont C.L."/>
        </authorList>
    </citation>
    <scope>NUCLEOTIDE SEQUENCE</scope>
    <source>
        <strain evidence="12">GL11</strain>
    </source>
</reference>
<dbReference type="GO" id="GO:0005774">
    <property type="term" value="C:vacuolar membrane"/>
    <property type="evidence" value="ECO:0007669"/>
    <property type="project" value="UniProtKB-SubCell"/>
</dbReference>
<dbReference type="CDD" id="cd17483">
    <property type="entry name" value="MFS_Atg22_like"/>
    <property type="match status" value="1"/>
</dbReference>
<dbReference type="PANTHER" id="PTHR23519:SF1">
    <property type="entry name" value="AUTOPHAGY-RELATED PROTEIN 22"/>
    <property type="match status" value="1"/>
</dbReference>
<dbReference type="InterPro" id="IPR036871">
    <property type="entry name" value="PX_dom_sf"/>
</dbReference>
<evidence type="ECO:0000256" key="6">
    <source>
        <dbReference type="ARBA" id="ARBA00022970"/>
    </source>
</evidence>
<dbReference type="SUPFAM" id="SSF64268">
    <property type="entry name" value="PX domain"/>
    <property type="match status" value="1"/>
</dbReference>
<name>A0A9P7BUE0_RHIOR</name>
<dbReference type="Pfam" id="PF00787">
    <property type="entry name" value="PX"/>
    <property type="match status" value="1"/>
</dbReference>
<evidence type="ECO:0000259" key="10">
    <source>
        <dbReference type="PROSITE" id="PS50195"/>
    </source>
</evidence>
<dbReference type="InterPro" id="IPR015404">
    <property type="entry name" value="Vps5_C"/>
</dbReference>
<feature type="transmembrane region" description="Helical" evidence="9">
    <location>
        <begin position="829"/>
        <end position="849"/>
    </location>
</feature>
<feature type="transmembrane region" description="Helical" evidence="9">
    <location>
        <begin position="797"/>
        <end position="817"/>
    </location>
</feature>
<feature type="transmembrane region" description="Helical" evidence="9">
    <location>
        <begin position="668"/>
        <end position="690"/>
    </location>
</feature>
<dbReference type="PANTHER" id="PTHR23519">
    <property type="entry name" value="AUTOPHAGY-RELATED PROTEIN 22"/>
    <property type="match status" value="1"/>
</dbReference>
<evidence type="ECO:0000313" key="12">
    <source>
        <dbReference type="EMBL" id="KAG1311129.1"/>
    </source>
</evidence>
<feature type="transmembrane region" description="Helical" evidence="9">
    <location>
        <begin position="555"/>
        <end position="574"/>
    </location>
</feature>
<comment type="caution">
    <text evidence="12">The sequence shown here is derived from an EMBL/GenBank/DDBJ whole genome shotgun (WGS) entry which is preliminary data.</text>
</comment>
<keyword evidence="5 9" id="KW-0812">Transmembrane</keyword>
<dbReference type="GO" id="GO:0012505">
    <property type="term" value="C:endomembrane system"/>
    <property type="evidence" value="ECO:0007669"/>
    <property type="project" value="UniProtKB-SubCell"/>
</dbReference>
<evidence type="ECO:0000256" key="2">
    <source>
        <dbReference type="ARBA" id="ARBA00006978"/>
    </source>
</evidence>
<keyword evidence="6 9" id="KW-0029">Amino-acid transport</keyword>
<feature type="transmembrane region" description="Helical" evidence="9">
    <location>
        <begin position="728"/>
        <end position="753"/>
    </location>
</feature>
<dbReference type="InterPro" id="IPR044738">
    <property type="entry name" value="Atg22"/>
</dbReference>
<keyword evidence="3 9" id="KW-0813">Transport</keyword>
<dbReference type="InterPro" id="IPR050495">
    <property type="entry name" value="ATG22/LtaA_families"/>
</dbReference>